<evidence type="ECO:0000313" key="1">
    <source>
        <dbReference type="EMBL" id="WTP89231.1"/>
    </source>
</evidence>
<protein>
    <submittedName>
        <fullName evidence="1">Uncharacterized protein</fullName>
    </submittedName>
</protein>
<dbReference type="EMBL" id="CP108140">
    <property type="protein sequence ID" value="WTP89231.1"/>
    <property type="molecule type" value="Genomic_DNA"/>
</dbReference>
<name>A0AAU1I317_9ACTN</name>
<sequence length="106" mass="10964">MSEKATLSILSVESVTPSSPAAADSAVVCVVRCIEGTAQLGMELHRLAPWKGTASPLTLVAIEWYGRQADQLDTMHSAKVTLIGAGADSLAVWGVLDSAPDASESP</sequence>
<organism evidence="1">
    <name type="scientific">Streptomyces sp. NBC_00180</name>
    <dbReference type="NCBI Taxonomy" id="2903632"/>
    <lineage>
        <taxon>Bacteria</taxon>
        <taxon>Bacillati</taxon>
        <taxon>Actinomycetota</taxon>
        <taxon>Actinomycetes</taxon>
        <taxon>Kitasatosporales</taxon>
        <taxon>Streptomycetaceae</taxon>
        <taxon>Streptomyces</taxon>
    </lineage>
</organism>
<gene>
    <name evidence="1" type="ORF">OG477_29485</name>
</gene>
<dbReference type="AlphaFoldDB" id="A0AAU1I317"/>
<accession>A0AAU1I317</accession>
<proteinExistence type="predicted"/>
<reference evidence="1" key="1">
    <citation type="submission" date="2022-10" db="EMBL/GenBank/DDBJ databases">
        <title>The complete genomes of actinobacterial strains from the NBC collection.</title>
        <authorList>
            <person name="Joergensen T.S."/>
            <person name="Alvarez Arevalo M."/>
            <person name="Sterndorff E.B."/>
            <person name="Faurdal D."/>
            <person name="Vuksanovic O."/>
            <person name="Mourched A.-S."/>
            <person name="Charusanti P."/>
            <person name="Shaw S."/>
            <person name="Blin K."/>
            <person name="Weber T."/>
        </authorList>
    </citation>
    <scope>NUCLEOTIDE SEQUENCE</scope>
    <source>
        <strain evidence="1">NBC 00180</strain>
    </source>
</reference>